<accession>A0AA97PA66</accession>
<evidence type="ECO:0000313" key="2">
    <source>
        <dbReference type="EMBL" id="ELQ44804.1"/>
    </source>
</evidence>
<evidence type="ECO:0000256" key="1">
    <source>
        <dbReference type="SAM" id="MobiDB-lite"/>
    </source>
</evidence>
<proteinExistence type="predicted"/>
<reference evidence="2" key="1">
    <citation type="journal article" date="2012" name="PLoS Genet.">
        <title>Comparative analysis of the genomes of two field isolates of the rice blast fungus Magnaporthe oryzae.</title>
        <authorList>
            <person name="Xue M."/>
            <person name="Yang J."/>
            <person name="Li Z."/>
            <person name="Hu S."/>
            <person name="Yao N."/>
            <person name="Dean R.A."/>
            <person name="Zhao W."/>
            <person name="Shen M."/>
            <person name="Zhang H."/>
            <person name="Li C."/>
            <person name="Liu L."/>
            <person name="Cao L."/>
            <person name="Xu X."/>
            <person name="Xing Y."/>
            <person name="Hsiang T."/>
            <person name="Zhang Z."/>
            <person name="Xu J.R."/>
            <person name="Peng Y.L."/>
        </authorList>
    </citation>
    <scope>NUCLEOTIDE SEQUENCE</scope>
    <source>
        <strain evidence="2">Y34</strain>
    </source>
</reference>
<dbReference type="EMBL" id="JH793390">
    <property type="protein sequence ID" value="ELQ44804.1"/>
    <property type="molecule type" value="Genomic_DNA"/>
</dbReference>
<dbReference type="Proteomes" id="UP000011086">
    <property type="component" value="Unassembled WGS sequence"/>
</dbReference>
<organism evidence="2">
    <name type="scientific">Pyricularia oryzae (strain Y34)</name>
    <name type="common">Rice blast fungus</name>
    <name type="synonym">Magnaporthe oryzae</name>
    <dbReference type="NCBI Taxonomy" id="1143189"/>
    <lineage>
        <taxon>Eukaryota</taxon>
        <taxon>Fungi</taxon>
        <taxon>Dikarya</taxon>
        <taxon>Ascomycota</taxon>
        <taxon>Pezizomycotina</taxon>
        <taxon>Sordariomycetes</taxon>
        <taxon>Sordariomycetidae</taxon>
        <taxon>Magnaporthales</taxon>
        <taxon>Pyriculariaceae</taxon>
        <taxon>Pyricularia</taxon>
    </lineage>
</organism>
<name>A0AA97PA66_PYRO3</name>
<feature type="compositionally biased region" description="Polar residues" evidence="1">
    <location>
        <begin position="77"/>
        <end position="89"/>
    </location>
</feature>
<protein>
    <submittedName>
        <fullName evidence="2">Uncharacterized protein</fullName>
    </submittedName>
</protein>
<dbReference type="AlphaFoldDB" id="A0AA97PA66"/>
<sequence length="98" mass="10605">MDSDNAENRKAALGLCSNQLRPLVLFVMGNSGSAKTASFQTRDLTHTNLDLPVEHFCSQWCLKRDGSPPTLLKPHQPITTISAKSTAPDLNTARAEGV</sequence>
<gene>
    <name evidence="2" type="ORF">OOU_Y34scaffold00050g20</name>
</gene>
<feature type="region of interest" description="Disordered" evidence="1">
    <location>
        <begin position="72"/>
        <end position="98"/>
    </location>
</feature>